<comment type="caution">
    <text evidence="1">The sequence shown here is derived from an EMBL/GenBank/DDBJ whole genome shotgun (WGS) entry which is preliminary data.</text>
</comment>
<keyword evidence="2" id="KW-1185">Reference proteome</keyword>
<reference evidence="1" key="1">
    <citation type="submission" date="2023-10" db="EMBL/GenBank/DDBJ databases">
        <authorList>
            <person name="Chen Y."/>
            <person name="Shah S."/>
            <person name="Dougan E. K."/>
            <person name="Thang M."/>
            <person name="Chan C."/>
        </authorList>
    </citation>
    <scope>NUCLEOTIDE SEQUENCE [LARGE SCALE GENOMIC DNA]</scope>
</reference>
<dbReference type="EMBL" id="CAUYUJ010014183">
    <property type="protein sequence ID" value="CAK0837889.1"/>
    <property type="molecule type" value="Genomic_DNA"/>
</dbReference>
<organism evidence="1 2">
    <name type="scientific">Prorocentrum cordatum</name>
    <dbReference type="NCBI Taxonomy" id="2364126"/>
    <lineage>
        <taxon>Eukaryota</taxon>
        <taxon>Sar</taxon>
        <taxon>Alveolata</taxon>
        <taxon>Dinophyceae</taxon>
        <taxon>Prorocentrales</taxon>
        <taxon>Prorocentraceae</taxon>
        <taxon>Prorocentrum</taxon>
    </lineage>
</organism>
<dbReference type="Proteomes" id="UP001189429">
    <property type="component" value="Unassembled WGS sequence"/>
</dbReference>
<evidence type="ECO:0000313" key="2">
    <source>
        <dbReference type="Proteomes" id="UP001189429"/>
    </source>
</evidence>
<gene>
    <name evidence="1" type="ORF">PCOR1329_LOCUS33970</name>
</gene>
<evidence type="ECO:0000313" key="1">
    <source>
        <dbReference type="EMBL" id="CAK0837889.1"/>
    </source>
</evidence>
<feature type="non-terminal residue" evidence="1">
    <location>
        <position position="1"/>
    </location>
</feature>
<name>A0ABN9SZ31_9DINO</name>
<protein>
    <submittedName>
        <fullName evidence="1">Uncharacterized protein</fullName>
    </submittedName>
</protein>
<sequence length="242" mass="25687">VVKRSLEASCTHDMCVTGATDQELDSLRSSAFNATEPRVGGMSKTMSPALMGGRDFDPIHRCSRDLVVALHRALWEGWLPEQVLQAGFAAELARAQSAERWQSSKALERAGLPQGALPFRQLRRWTSVGKGSAADAMRWPPLADKEKGYARCGAAPGTLRHRHVERSDGWEGLDLPAAMAGLKARGDSDAARALAGTLPLAEPQHRWAPSCGALVDGSAFDAEAADLTAAGCAVIALPPGPE</sequence>
<proteinExistence type="predicted"/>
<accession>A0ABN9SZ31</accession>